<reference evidence="2" key="1">
    <citation type="submission" date="2020-04" db="EMBL/GenBank/DDBJ databases">
        <authorList>
            <person name="Chiriac C."/>
            <person name="Salcher M."/>
            <person name="Ghai R."/>
            <person name="Kavagutti S V."/>
        </authorList>
    </citation>
    <scope>NUCLEOTIDE SEQUENCE</scope>
</reference>
<organism evidence="2">
    <name type="scientific">uncultured Caudovirales phage</name>
    <dbReference type="NCBI Taxonomy" id="2100421"/>
    <lineage>
        <taxon>Viruses</taxon>
        <taxon>Duplodnaviria</taxon>
        <taxon>Heunggongvirae</taxon>
        <taxon>Uroviricota</taxon>
        <taxon>Caudoviricetes</taxon>
        <taxon>Peduoviridae</taxon>
        <taxon>Maltschvirus</taxon>
        <taxon>Maltschvirus maltsch</taxon>
    </lineage>
</organism>
<name>A0A6J5PCB4_9CAUD</name>
<sequence>MSDKFIFMAFSAAAVAFVLFAVVLINNKAERCEAVGGHILNVYKGSLCVRDGLIVEDY</sequence>
<dbReference type="EMBL" id="LR796806">
    <property type="protein sequence ID" value="CAB4167081.1"/>
    <property type="molecule type" value="Genomic_DNA"/>
</dbReference>
<keyword evidence="1" id="KW-1133">Transmembrane helix</keyword>
<keyword evidence="1" id="KW-0472">Membrane</keyword>
<keyword evidence="1" id="KW-0812">Transmembrane</keyword>
<proteinExistence type="predicted"/>
<gene>
    <name evidence="2" type="ORF">UFOVP858_7</name>
</gene>
<accession>A0A6J5PCB4</accession>
<protein>
    <submittedName>
        <fullName evidence="2">Uncharacterized protein</fullName>
    </submittedName>
</protein>
<feature type="transmembrane region" description="Helical" evidence="1">
    <location>
        <begin position="6"/>
        <end position="25"/>
    </location>
</feature>
<evidence type="ECO:0000256" key="1">
    <source>
        <dbReference type="SAM" id="Phobius"/>
    </source>
</evidence>
<evidence type="ECO:0000313" key="2">
    <source>
        <dbReference type="EMBL" id="CAB4167081.1"/>
    </source>
</evidence>